<accession>A0A5C2SBV7</accession>
<dbReference type="Pfam" id="PF20152">
    <property type="entry name" value="DUF6534"/>
    <property type="match status" value="1"/>
</dbReference>
<keyword evidence="1" id="KW-0472">Membrane</keyword>
<proteinExistence type="predicted"/>
<dbReference type="AlphaFoldDB" id="A0A5C2SBV7"/>
<dbReference type="PANTHER" id="PTHR40465:SF1">
    <property type="entry name" value="DUF6534 DOMAIN-CONTAINING PROTEIN"/>
    <property type="match status" value="1"/>
</dbReference>
<dbReference type="InterPro" id="IPR045339">
    <property type="entry name" value="DUF6534"/>
</dbReference>
<evidence type="ECO:0000313" key="3">
    <source>
        <dbReference type="EMBL" id="RPD60589.1"/>
    </source>
</evidence>
<feature type="transmembrane region" description="Helical" evidence="1">
    <location>
        <begin position="30"/>
        <end position="48"/>
    </location>
</feature>
<feature type="transmembrane region" description="Helical" evidence="1">
    <location>
        <begin position="142"/>
        <end position="164"/>
    </location>
</feature>
<organism evidence="3 4">
    <name type="scientific">Lentinus tigrinus ALCF2SS1-6</name>
    <dbReference type="NCBI Taxonomy" id="1328759"/>
    <lineage>
        <taxon>Eukaryota</taxon>
        <taxon>Fungi</taxon>
        <taxon>Dikarya</taxon>
        <taxon>Basidiomycota</taxon>
        <taxon>Agaricomycotina</taxon>
        <taxon>Agaricomycetes</taxon>
        <taxon>Polyporales</taxon>
        <taxon>Polyporaceae</taxon>
        <taxon>Lentinus</taxon>
    </lineage>
</organism>
<keyword evidence="1" id="KW-0812">Transmembrane</keyword>
<feature type="transmembrane region" description="Helical" evidence="1">
    <location>
        <begin position="112"/>
        <end position="130"/>
    </location>
</feature>
<sequence>MASQAPNATVTPAASPASSMTAELPRMDDIYGALLLGTFACVLLQGMVFHQTYRYFKLYPKDATYLKLWVTIVNVIELVTTAMSMHACYYYMVSHAFDPTVLLKIPVWSVTWLPIPGSLAAVSVELFFARRLWLVGARFRPVVVLAILLNLGFFSCFTAMAVLSGSAADPAGFLRYSYLASVAAGLIGISDVMVTASLIYVLHTRRTGIKQTNSKIDLLIKYAVSTGLIICVFNVLNVSFSIAHPHNWIYAGISIAMTKLYANTFLVSLNARHSLISSDILRMEQTTGFADPTNVNSQNASKFTTHLAFATPSAVTSNPSHAAYGVHTATGSVIELKHMPTSGNESELDILEFKRPQGRGGGSDSSV</sequence>
<feature type="transmembrane region" description="Helical" evidence="1">
    <location>
        <begin position="68"/>
        <end position="92"/>
    </location>
</feature>
<evidence type="ECO:0000313" key="4">
    <source>
        <dbReference type="Proteomes" id="UP000313359"/>
    </source>
</evidence>
<gene>
    <name evidence="3" type="ORF">L227DRAFT_91760</name>
</gene>
<evidence type="ECO:0000256" key="1">
    <source>
        <dbReference type="SAM" id="Phobius"/>
    </source>
</evidence>
<feature type="transmembrane region" description="Helical" evidence="1">
    <location>
        <begin position="176"/>
        <end position="202"/>
    </location>
</feature>
<dbReference type="OrthoDB" id="2535105at2759"/>
<feature type="transmembrane region" description="Helical" evidence="1">
    <location>
        <begin position="222"/>
        <end position="242"/>
    </location>
</feature>
<reference evidence="3" key="1">
    <citation type="journal article" date="2018" name="Genome Biol. Evol.">
        <title>Genomics and development of Lentinus tigrinus, a white-rot wood-decaying mushroom with dimorphic fruiting bodies.</title>
        <authorList>
            <person name="Wu B."/>
            <person name="Xu Z."/>
            <person name="Knudson A."/>
            <person name="Carlson A."/>
            <person name="Chen N."/>
            <person name="Kovaka S."/>
            <person name="LaButti K."/>
            <person name="Lipzen A."/>
            <person name="Pennachio C."/>
            <person name="Riley R."/>
            <person name="Schakwitz W."/>
            <person name="Umezawa K."/>
            <person name="Ohm R.A."/>
            <person name="Grigoriev I.V."/>
            <person name="Nagy L.G."/>
            <person name="Gibbons J."/>
            <person name="Hibbett D."/>
        </authorList>
    </citation>
    <scope>NUCLEOTIDE SEQUENCE [LARGE SCALE GENOMIC DNA]</scope>
    <source>
        <strain evidence="3">ALCF2SS1-6</strain>
    </source>
</reference>
<dbReference type="Proteomes" id="UP000313359">
    <property type="component" value="Unassembled WGS sequence"/>
</dbReference>
<dbReference type="EMBL" id="ML122265">
    <property type="protein sequence ID" value="RPD60589.1"/>
    <property type="molecule type" value="Genomic_DNA"/>
</dbReference>
<feature type="transmembrane region" description="Helical" evidence="1">
    <location>
        <begin position="248"/>
        <end position="269"/>
    </location>
</feature>
<feature type="domain" description="DUF6534" evidence="2">
    <location>
        <begin position="189"/>
        <end position="274"/>
    </location>
</feature>
<keyword evidence="4" id="KW-1185">Reference proteome</keyword>
<keyword evidence="1" id="KW-1133">Transmembrane helix</keyword>
<protein>
    <recommendedName>
        <fullName evidence="2">DUF6534 domain-containing protein</fullName>
    </recommendedName>
</protein>
<name>A0A5C2SBV7_9APHY</name>
<evidence type="ECO:0000259" key="2">
    <source>
        <dbReference type="Pfam" id="PF20152"/>
    </source>
</evidence>
<dbReference type="PANTHER" id="PTHR40465">
    <property type="entry name" value="CHROMOSOME 1, WHOLE GENOME SHOTGUN SEQUENCE"/>
    <property type="match status" value="1"/>
</dbReference>